<evidence type="ECO:0000259" key="2">
    <source>
        <dbReference type="PROSITE" id="PS50995"/>
    </source>
</evidence>
<dbReference type="InterPro" id="IPR039422">
    <property type="entry name" value="MarR/SlyA-like"/>
</dbReference>
<keyword evidence="4" id="KW-1185">Reference proteome</keyword>
<dbReference type="PROSITE" id="PS50995">
    <property type="entry name" value="HTH_MARR_2"/>
    <property type="match status" value="1"/>
</dbReference>
<dbReference type="Proteomes" id="UP000605427">
    <property type="component" value="Unassembled WGS sequence"/>
</dbReference>
<dbReference type="PANTHER" id="PTHR33164:SF57">
    <property type="entry name" value="MARR-FAMILY TRANSCRIPTIONAL REGULATOR"/>
    <property type="match status" value="1"/>
</dbReference>
<organism evidence="3 4">
    <name type="scientific">Saccharibacillus endophyticus</name>
    <dbReference type="NCBI Taxonomy" id="2060666"/>
    <lineage>
        <taxon>Bacteria</taxon>
        <taxon>Bacillati</taxon>
        <taxon>Bacillota</taxon>
        <taxon>Bacilli</taxon>
        <taxon>Bacillales</taxon>
        <taxon>Paenibacillaceae</taxon>
        <taxon>Saccharibacillus</taxon>
    </lineage>
</organism>
<dbReference type="EMBL" id="BMDD01000007">
    <property type="protein sequence ID" value="GGH86685.1"/>
    <property type="molecule type" value="Genomic_DNA"/>
</dbReference>
<dbReference type="Pfam" id="PF01047">
    <property type="entry name" value="MarR"/>
    <property type="match status" value="1"/>
</dbReference>
<keyword evidence="1" id="KW-0238">DNA-binding</keyword>
<dbReference type="PRINTS" id="PR00598">
    <property type="entry name" value="HTHMARR"/>
</dbReference>
<dbReference type="SMART" id="SM00347">
    <property type="entry name" value="HTH_MARR"/>
    <property type="match status" value="1"/>
</dbReference>
<dbReference type="PANTHER" id="PTHR33164">
    <property type="entry name" value="TRANSCRIPTIONAL REGULATOR, MARR FAMILY"/>
    <property type="match status" value="1"/>
</dbReference>
<dbReference type="InterPro" id="IPR000835">
    <property type="entry name" value="HTH_MarR-typ"/>
</dbReference>
<reference evidence="4" key="1">
    <citation type="journal article" date="2019" name="Int. J. Syst. Evol. Microbiol.">
        <title>The Global Catalogue of Microorganisms (GCM) 10K type strain sequencing project: providing services to taxonomists for standard genome sequencing and annotation.</title>
        <authorList>
            <consortium name="The Broad Institute Genomics Platform"/>
            <consortium name="The Broad Institute Genome Sequencing Center for Infectious Disease"/>
            <person name="Wu L."/>
            <person name="Ma J."/>
        </authorList>
    </citation>
    <scope>NUCLEOTIDE SEQUENCE [LARGE SCALE GENOMIC DNA]</scope>
    <source>
        <strain evidence="4">CCM 8702</strain>
    </source>
</reference>
<feature type="domain" description="HTH marR-type" evidence="2">
    <location>
        <begin position="5"/>
        <end position="137"/>
    </location>
</feature>
<dbReference type="SUPFAM" id="SSF46785">
    <property type="entry name" value="Winged helix' DNA-binding domain"/>
    <property type="match status" value="1"/>
</dbReference>
<evidence type="ECO:0000313" key="4">
    <source>
        <dbReference type="Proteomes" id="UP000605427"/>
    </source>
</evidence>
<dbReference type="InterPro" id="IPR036390">
    <property type="entry name" value="WH_DNA-bd_sf"/>
</dbReference>
<evidence type="ECO:0000256" key="1">
    <source>
        <dbReference type="ARBA" id="ARBA00023125"/>
    </source>
</evidence>
<proteinExistence type="predicted"/>
<gene>
    <name evidence="3" type="ORF">GCM10007362_47050</name>
</gene>
<evidence type="ECO:0000313" key="3">
    <source>
        <dbReference type="EMBL" id="GGH86685.1"/>
    </source>
</evidence>
<dbReference type="InterPro" id="IPR036388">
    <property type="entry name" value="WH-like_DNA-bd_sf"/>
</dbReference>
<sequence>MPPDSNELTHLFIRTLRAHHSRMHAVHQTLDIHPGQAPVFFILSNHEGLNQKELAERMHIKPATLTVMLTRLEQAGFVERFSDPNDQRVWRIRLTPEGHEISRRVHDAVEEIDIMTFGNFSEHEREQFRGLMNKMYDNLKNEG</sequence>
<dbReference type="Gene3D" id="1.10.10.10">
    <property type="entry name" value="Winged helix-like DNA-binding domain superfamily/Winged helix DNA-binding domain"/>
    <property type="match status" value="1"/>
</dbReference>
<name>A0ABQ2A5V5_9BACL</name>
<dbReference type="RefSeq" id="WP_172246226.1">
    <property type="nucleotide sequence ID" value="NZ_BMDD01000007.1"/>
</dbReference>
<accession>A0ABQ2A5V5</accession>
<comment type="caution">
    <text evidence="3">The sequence shown here is derived from an EMBL/GenBank/DDBJ whole genome shotgun (WGS) entry which is preliminary data.</text>
</comment>
<protein>
    <submittedName>
        <fullName evidence="3">Transcriptional regulator</fullName>
    </submittedName>
</protein>